<keyword evidence="2" id="KW-1185">Reference proteome</keyword>
<proteinExistence type="predicted"/>
<accession>A0AAW4FNG3</accession>
<sequence>MLNGVINVASIGTEHRDLGDNIRSWQAELAQEPEPVSPVTLHPAAIESYRRSLKDLRKVIERNPKSADAYSRLMRQLIKEVRVRTWRSASPISNSLES</sequence>
<protein>
    <submittedName>
        <fullName evidence="1">Uncharacterized protein</fullName>
    </submittedName>
</protein>
<evidence type="ECO:0000313" key="2">
    <source>
        <dbReference type="Proteomes" id="UP000744980"/>
    </source>
</evidence>
<dbReference type="AlphaFoldDB" id="A0AAW4FNG3"/>
<dbReference type="RefSeq" id="WP_025424701.1">
    <property type="nucleotide sequence ID" value="NZ_CP083370.1"/>
</dbReference>
<reference evidence="1 2" key="1">
    <citation type="submission" date="2020-01" db="EMBL/GenBank/DDBJ databases">
        <title>Draft genome assembly of Ensifer adhaerens T173.</title>
        <authorList>
            <person name="Craig J.E."/>
            <person name="Stinchcombe J.R."/>
        </authorList>
    </citation>
    <scope>NUCLEOTIDE SEQUENCE [LARGE SCALE GENOMIC DNA]</scope>
    <source>
        <strain evidence="1 2">T173</strain>
    </source>
</reference>
<dbReference type="EMBL" id="WXFA01000010">
    <property type="protein sequence ID" value="MBM3092650.1"/>
    <property type="molecule type" value="Genomic_DNA"/>
</dbReference>
<organism evidence="1 2">
    <name type="scientific">Ensifer canadensis</name>
    <dbReference type="NCBI Taxonomy" id="555315"/>
    <lineage>
        <taxon>Bacteria</taxon>
        <taxon>Pseudomonadati</taxon>
        <taxon>Pseudomonadota</taxon>
        <taxon>Alphaproteobacteria</taxon>
        <taxon>Hyphomicrobiales</taxon>
        <taxon>Rhizobiaceae</taxon>
        <taxon>Sinorhizobium/Ensifer group</taxon>
        <taxon>Ensifer</taxon>
    </lineage>
</organism>
<dbReference type="Proteomes" id="UP000744980">
    <property type="component" value="Unassembled WGS sequence"/>
</dbReference>
<comment type="caution">
    <text evidence="1">The sequence shown here is derived from an EMBL/GenBank/DDBJ whole genome shotgun (WGS) entry which is preliminary data.</text>
</comment>
<gene>
    <name evidence="1" type="ORF">GFB56_17795</name>
</gene>
<evidence type="ECO:0000313" key="1">
    <source>
        <dbReference type="EMBL" id="MBM3092650.1"/>
    </source>
</evidence>
<name>A0AAW4FNG3_9HYPH</name>